<evidence type="ECO:0000256" key="1">
    <source>
        <dbReference type="ARBA" id="ARBA00004496"/>
    </source>
</evidence>
<protein>
    <recommendedName>
        <fullName evidence="11">Cysteine protease</fullName>
        <ecNumber evidence="11">3.4.22.-</ecNumber>
    </recommendedName>
</protein>
<evidence type="ECO:0000256" key="3">
    <source>
        <dbReference type="ARBA" id="ARBA00022448"/>
    </source>
</evidence>
<evidence type="ECO:0000313" key="13">
    <source>
        <dbReference type="EMBL" id="VDN55364.1"/>
    </source>
</evidence>
<organism evidence="14 16">
    <name type="scientific">Dracunculus medinensis</name>
    <name type="common">Guinea worm</name>
    <dbReference type="NCBI Taxonomy" id="318479"/>
    <lineage>
        <taxon>Eukaryota</taxon>
        <taxon>Metazoa</taxon>
        <taxon>Ecdysozoa</taxon>
        <taxon>Nematoda</taxon>
        <taxon>Chromadorea</taxon>
        <taxon>Rhabditida</taxon>
        <taxon>Spirurina</taxon>
        <taxon>Dracunculoidea</taxon>
        <taxon>Dracunculidae</taxon>
        <taxon>Dracunculus</taxon>
    </lineage>
</organism>
<evidence type="ECO:0000256" key="8">
    <source>
        <dbReference type="ARBA" id="ARBA00022927"/>
    </source>
</evidence>
<proteinExistence type="inferred from homology"/>
<dbReference type="GO" id="GO:0000045">
    <property type="term" value="P:autophagosome assembly"/>
    <property type="evidence" value="ECO:0007669"/>
    <property type="project" value="TreeGrafter"/>
</dbReference>
<evidence type="ECO:0000256" key="9">
    <source>
        <dbReference type="ARBA" id="ARBA00023006"/>
    </source>
</evidence>
<dbReference type="Proteomes" id="UP000038040">
    <property type="component" value="Unplaced"/>
</dbReference>
<accession>A0A0N4U2Q6</accession>
<dbReference type="PANTHER" id="PTHR22624:SF52">
    <property type="entry name" value="CYSTEINE PROTEASE"/>
    <property type="match status" value="1"/>
</dbReference>
<evidence type="ECO:0000313" key="15">
    <source>
        <dbReference type="Proteomes" id="UP000274756"/>
    </source>
</evidence>
<dbReference type="GO" id="GO:0004197">
    <property type="term" value="F:cysteine-type endopeptidase activity"/>
    <property type="evidence" value="ECO:0007669"/>
    <property type="project" value="TreeGrafter"/>
</dbReference>
<evidence type="ECO:0000256" key="2">
    <source>
        <dbReference type="ARBA" id="ARBA00010958"/>
    </source>
</evidence>
<keyword evidence="15" id="KW-1185">Reference proteome</keyword>
<dbReference type="InterPro" id="IPR046792">
    <property type="entry name" value="Peptidase_C54_cat"/>
</dbReference>
<keyword evidence="7" id="KW-0788">Thiol protease</keyword>
<dbReference type="GO" id="GO:0035973">
    <property type="term" value="P:aggrephagy"/>
    <property type="evidence" value="ECO:0007669"/>
    <property type="project" value="TreeGrafter"/>
</dbReference>
<dbReference type="GO" id="GO:0034727">
    <property type="term" value="P:piecemeal microautophagy of the nucleus"/>
    <property type="evidence" value="ECO:0007669"/>
    <property type="project" value="TreeGrafter"/>
</dbReference>
<dbReference type="GO" id="GO:0015031">
    <property type="term" value="P:protein transport"/>
    <property type="evidence" value="ECO:0007669"/>
    <property type="project" value="UniProtKB-KW"/>
</dbReference>
<comment type="catalytic activity">
    <reaction evidence="10">
        <text>[protein]-C-terminal L-amino acid-glycyl-phosphatidylethanolamide + H2O = [protein]-C-terminal L-amino acid-glycine + a 1,2-diacyl-sn-glycero-3-phosphoethanolamine</text>
        <dbReference type="Rhea" id="RHEA:67548"/>
        <dbReference type="Rhea" id="RHEA-COMP:17323"/>
        <dbReference type="Rhea" id="RHEA-COMP:17324"/>
        <dbReference type="ChEBI" id="CHEBI:15377"/>
        <dbReference type="ChEBI" id="CHEBI:64612"/>
        <dbReference type="ChEBI" id="CHEBI:172940"/>
        <dbReference type="ChEBI" id="CHEBI:172941"/>
    </reaction>
    <physiologicalReaction direction="left-to-right" evidence="10">
        <dbReference type="Rhea" id="RHEA:67549"/>
    </physiologicalReaction>
</comment>
<dbReference type="GO" id="GO:0005737">
    <property type="term" value="C:cytoplasm"/>
    <property type="evidence" value="ECO:0007669"/>
    <property type="project" value="UniProtKB-SubCell"/>
</dbReference>
<evidence type="ECO:0000256" key="11">
    <source>
        <dbReference type="RuleBase" id="RU363115"/>
    </source>
</evidence>
<keyword evidence="5 11" id="KW-0645">Protease</keyword>
<keyword evidence="6 11" id="KW-0378">Hydrolase</keyword>
<keyword evidence="8 11" id="KW-0653">Protein transport</keyword>
<feature type="domain" description="Peptidase C54 catalytic" evidence="12">
    <location>
        <begin position="151"/>
        <end position="421"/>
    </location>
</feature>
<dbReference type="GO" id="GO:0016485">
    <property type="term" value="P:protein processing"/>
    <property type="evidence" value="ECO:0007669"/>
    <property type="project" value="TreeGrafter"/>
</dbReference>
<keyword evidence="3" id="KW-0813">Transport</keyword>
<sequence length="474" mass="54177">MDRLRESASVPDLSTKDIHHSSFLWDNTTKIATKTTSRIVEAASNFRSLFLPRQHAEEVPTILDDRILVESMSYRQAFDTAWSKIKYNGWLLWHSDKFMKESSIWLLGKFYKINNPGGYMQNYFPPKFYFGDLLEGSKEVIGSDESREIFQKFLEDFRSRIWLTYRTGLARFPASNSTTDSGWGCTIRSCQMMVAQTLILLNLGREWRFFENLNSTRKCKDDSHLNIVSLFSDDLDSDLGIHRLIHLAISEKSNAVGCWYSPSVALSLLQKALLNSTSNVTNFLIMHNVIDGLLVKKDVVCASNNFARPVLVTVSVRLGTDSINSCYFNHIINFFSLKNGVGIVGGRPRHSMYFVGAYGKKSVIYLDPHTAHYALSPSKLSNSYGTFHCDHPEKLPLEDIDPSCSLGFLVRSEAEYDTTIKELNEIHFIETEVQKENGFHPIFTALKDYPPMLKTFEISERYQNVHVDQDFEVV</sequence>
<dbReference type="AlphaFoldDB" id="A0A0N4U2Q6"/>
<comment type="similarity">
    <text evidence="2 11">Belongs to the peptidase C54 family.</text>
</comment>
<evidence type="ECO:0000259" key="12">
    <source>
        <dbReference type="Pfam" id="PF03416"/>
    </source>
</evidence>
<evidence type="ECO:0000256" key="5">
    <source>
        <dbReference type="ARBA" id="ARBA00022670"/>
    </source>
</evidence>
<reference evidence="16" key="1">
    <citation type="submission" date="2017-02" db="UniProtKB">
        <authorList>
            <consortium name="WormBaseParasite"/>
        </authorList>
    </citation>
    <scope>IDENTIFICATION</scope>
</reference>
<dbReference type="InterPro" id="IPR038765">
    <property type="entry name" value="Papain-like_cys_pep_sf"/>
</dbReference>
<name>A0A0N4U2Q6_DRAME</name>
<dbReference type="InterPro" id="IPR005078">
    <property type="entry name" value="Peptidase_C54"/>
</dbReference>
<dbReference type="GO" id="GO:0000423">
    <property type="term" value="P:mitophagy"/>
    <property type="evidence" value="ECO:0007669"/>
    <property type="project" value="TreeGrafter"/>
</dbReference>
<keyword evidence="9 11" id="KW-0072">Autophagy</keyword>
<dbReference type="SUPFAM" id="SSF54001">
    <property type="entry name" value="Cysteine proteinases"/>
    <property type="match status" value="1"/>
</dbReference>
<dbReference type="GO" id="GO:0019786">
    <property type="term" value="F:protein-phosphatidylethanolamide deconjugating activity"/>
    <property type="evidence" value="ECO:0007669"/>
    <property type="project" value="InterPro"/>
</dbReference>
<evidence type="ECO:0000256" key="10">
    <source>
        <dbReference type="ARBA" id="ARBA00029362"/>
    </source>
</evidence>
<evidence type="ECO:0000313" key="14">
    <source>
        <dbReference type="Proteomes" id="UP000038040"/>
    </source>
</evidence>
<dbReference type="OrthoDB" id="2960936at2759"/>
<evidence type="ECO:0000256" key="6">
    <source>
        <dbReference type="ARBA" id="ARBA00022801"/>
    </source>
</evidence>
<keyword evidence="4 11" id="KW-0963">Cytoplasm</keyword>
<evidence type="ECO:0000256" key="4">
    <source>
        <dbReference type="ARBA" id="ARBA00022490"/>
    </source>
</evidence>
<dbReference type="STRING" id="318479.A0A0N4U2Q6"/>
<dbReference type="Proteomes" id="UP000274756">
    <property type="component" value="Unassembled WGS sequence"/>
</dbReference>
<dbReference type="PANTHER" id="PTHR22624">
    <property type="entry name" value="CYSTEINE PROTEASE ATG4"/>
    <property type="match status" value="1"/>
</dbReference>
<evidence type="ECO:0000256" key="7">
    <source>
        <dbReference type="ARBA" id="ARBA00022807"/>
    </source>
</evidence>
<dbReference type="EMBL" id="UYYG01001152">
    <property type="protein sequence ID" value="VDN55364.1"/>
    <property type="molecule type" value="Genomic_DNA"/>
</dbReference>
<dbReference type="Pfam" id="PF03416">
    <property type="entry name" value="Peptidase_C54"/>
    <property type="match status" value="1"/>
</dbReference>
<dbReference type="WBParaSite" id="DME_0000097701-mRNA-1">
    <property type="protein sequence ID" value="DME_0000097701-mRNA-1"/>
    <property type="gene ID" value="DME_0000097701"/>
</dbReference>
<reference evidence="13 15" key="2">
    <citation type="submission" date="2018-11" db="EMBL/GenBank/DDBJ databases">
        <authorList>
            <consortium name="Pathogen Informatics"/>
        </authorList>
    </citation>
    <scope>NUCLEOTIDE SEQUENCE [LARGE SCALE GENOMIC DNA]</scope>
</reference>
<comment type="function">
    <text evidence="11">Cysteine protease that plays a key role in autophagy by mediating both proteolytic activation and delipidation of ATG8 family proteins.</text>
</comment>
<gene>
    <name evidence="13" type="ORF">DME_LOCUS5337</name>
</gene>
<evidence type="ECO:0000313" key="16">
    <source>
        <dbReference type="WBParaSite" id="DME_0000097701-mRNA-1"/>
    </source>
</evidence>
<dbReference type="EC" id="3.4.22.-" evidence="11"/>
<comment type="subcellular location">
    <subcellularLocation>
        <location evidence="1 11">Cytoplasm</location>
    </subcellularLocation>
</comment>